<evidence type="ECO:0000256" key="1">
    <source>
        <dbReference type="ARBA" id="ARBA00004141"/>
    </source>
</evidence>
<feature type="transmembrane region" description="Helical" evidence="11">
    <location>
        <begin position="223"/>
        <end position="242"/>
    </location>
</feature>
<evidence type="ECO:0000256" key="9">
    <source>
        <dbReference type="ARBA" id="ARBA00038298"/>
    </source>
</evidence>
<evidence type="ECO:0000256" key="4">
    <source>
        <dbReference type="ARBA" id="ARBA00022989"/>
    </source>
</evidence>
<gene>
    <name evidence="14" type="ORF">QBC37DRAFT_418303</name>
</gene>
<dbReference type="GO" id="GO:0005783">
    <property type="term" value="C:endoplasmic reticulum"/>
    <property type="evidence" value="ECO:0007669"/>
    <property type="project" value="TreeGrafter"/>
</dbReference>
<protein>
    <recommendedName>
        <fullName evidence="11">Palmitoyltransferase</fullName>
        <ecNumber evidence="11">2.3.1.225</ecNumber>
    </recommendedName>
</protein>
<dbReference type="GO" id="GO:0016020">
    <property type="term" value="C:membrane"/>
    <property type="evidence" value="ECO:0007669"/>
    <property type="project" value="UniProtKB-SubCell"/>
</dbReference>
<evidence type="ECO:0000313" key="14">
    <source>
        <dbReference type="EMBL" id="KAK4215843.1"/>
    </source>
</evidence>
<accession>A0AAN7B9J6</accession>
<dbReference type="Pfam" id="PF01529">
    <property type="entry name" value="DHHC"/>
    <property type="match status" value="1"/>
</dbReference>
<feature type="transmembrane region" description="Helical" evidence="11">
    <location>
        <begin position="192"/>
        <end position="211"/>
    </location>
</feature>
<dbReference type="PANTHER" id="PTHR22883">
    <property type="entry name" value="ZINC FINGER DHHC DOMAIN CONTAINING PROTEIN"/>
    <property type="match status" value="1"/>
</dbReference>
<dbReference type="EMBL" id="MU858075">
    <property type="protein sequence ID" value="KAK4215843.1"/>
    <property type="molecule type" value="Genomic_DNA"/>
</dbReference>
<dbReference type="PANTHER" id="PTHR22883:SF23">
    <property type="entry name" value="PALMITOYLTRANSFERASE ZDHHC6"/>
    <property type="match status" value="1"/>
</dbReference>
<reference evidence="14" key="1">
    <citation type="journal article" date="2023" name="Mol. Phylogenet. Evol.">
        <title>Genome-scale phylogeny and comparative genomics of the fungal order Sordariales.</title>
        <authorList>
            <person name="Hensen N."/>
            <person name="Bonometti L."/>
            <person name="Westerberg I."/>
            <person name="Brannstrom I.O."/>
            <person name="Guillou S."/>
            <person name="Cros-Aarteil S."/>
            <person name="Calhoun S."/>
            <person name="Haridas S."/>
            <person name="Kuo A."/>
            <person name="Mondo S."/>
            <person name="Pangilinan J."/>
            <person name="Riley R."/>
            <person name="LaButti K."/>
            <person name="Andreopoulos B."/>
            <person name="Lipzen A."/>
            <person name="Chen C."/>
            <person name="Yan M."/>
            <person name="Daum C."/>
            <person name="Ng V."/>
            <person name="Clum A."/>
            <person name="Steindorff A."/>
            <person name="Ohm R.A."/>
            <person name="Martin F."/>
            <person name="Silar P."/>
            <person name="Natvig D.O."/>
            <person name="Lalanne C."/>
            <person name="Gautier V."/>
            <person name="Ament-Velasquez S.L."/>
            <person name="Kruys A."/>
            <person name="Hutchinson M.I."/>
            <person name="Powell A.J."/>
            <person name="Barry K."/>
            <person name="Miller A.N."/>
            <person name="Grigoriev I.V."/>
            <person name="Debuchy R."/>
            <person name="Gladieux P."/>
            <person name="Hiltunen Thoren M."/>
            <person name="Johannesson H."/>
        </authorList>
    </citation>
    <scope>NUCLEOTIDE SEQUENCE</scope>
    <source>
        <strain evidence="14">PSN293</strain>
    </source>
</reference>
<dbReference type="Proteomes" id="UP001301769">
    <property type="component" value="Unassembled WGS sequence"/>
</dbReference>
<reference evidence="14" key="2">
    <citation type="submission" date="2023-05" db="EMBL/GenBank/DDBJ databases">
        <authorList>
            <consortium name="Lawrence Berkeley National Laboratory"/>
            <person name="Steindorff A."/>
            <person name="Hensen N."/>
            <person name="Bonometti L."/>
            <person name="Westerberg I."/>
            <person name="Brannstrom I.O."/>
            <person name="Guillou S."/>
            <person name="Cros-Aarteil S."/>
            <person name="Calhoun S."/>
            <person name="Haridas S."/>
            <person name="Kuo A."/>
            <person name="Mondo S."/>
            <person name="Pangilinan J."/>
            <person name="Riley R."/>
            <person name="Labutti K."/>
            <person name="Andreopoulos B."/>
            <person name="Lipzen A."/>
            <person name="Chen C."/>
            <person name="Yanf M."/>
            <person name="Daum C."/>
            <person name="Ng V."/>
            <person name="Clum A."/>
            <person name="Ohm R."/>
            <person name="Martin F."/>
            <person name="Silar P."/>
            <person name="Natvig D."/>
            <person name="Lalanne C."/>
            <person name="Gautier V."/>
            <person name="Ament-Velasquez S.L."/>
            <person name="Kruys A."/>
            <person name="Hutchinson M.I."/>
            <person name="Powell A.J."/>
            <person name="Barry K."/>
            <person name="Miller A.N."/>
            <person name="Grigoriev I.V."/>
            <person name="Debuchy R."/>
            <person name="Gladieux P."/>
            <person name="Thoren M.H."/>
            <person name="Johannesson H."/>
        </authorList>
    </citation>
    <scope>NUCLEOTIDE SEQUENCE</scope>
    <source>
        <strain evidence="14">PSN293</strain>
    </source>
</reference>
<evidence type="ECO:0000259" key="13">
    <source>
        <dbReference type="Pfam" id="PF01529"/>
    </source>
</evidence>
<keyword evidence="3 11" id="KW-0812">Transmembrane</keyword>
<dbReference type="InterPro" id="IPR001594">
    <property type="entry name" value="Palmitoyltrfase_DHHC"/>
</dbReference>
<evidence type="ECO:0000256" key="12">
    <source>
        <dbReference type="SAM" id="MobiDB-lite"/>
    </source>
</evidence>
<dbReference type="AlphaFoldDB" id="A0AAN7B9J6"/>
<evidence type="ECO:0000256" key="8">
    <source>
        <dbReference type="ARBA" id="ARBA00023315"/>
    </source>
</evidence>
<evidence type="ECO:0000256" key="10">
    <source>
        <dbReference type="ARBA" id="ARBA00048048"/>
    </source>
</evidence>
<evidence type="ECO:0000256" key="2">
    <source>
        <dbReference type="ARBA" id="ARBA00022679"/>
    </source>
</evidence>
<evidence type="ECO:0000256" key="11">
    <source>
        <dbReference type="RuleBase" id="RU079119"/>
    </source>
</evidence>
<sequence>MVSAQRATTRWVTRSIPFFLIGFVGFTSYVVVQRICLDFFLTRQQKPGTATAFLVVYSLTLLLALIAYLRVLFVIIYNPGVVPLGPNAVTQREENKKTRRMLGRQDDIEAKSANPPPDENPDSPGLEAFYSKDVFVCNEDGRPKWCASCCNWKPDRAHHCSELERCCLKMDHFCPWVGGIVGEPSYKFFTQFTFYATLYWGAVIAATAFALQQSKSSGAGIDGFYIGALGLGCFFVIFTFTMTGTAVRYICMNLTNVDYLKSKVVVHCLAIRVPQGTPPGPNYGIITYPLPRQDDRAPSPNLSGQTVTENNTNSPRDLLASRSFAIVKTQIGENPWDLGPFRNWKSVMGNNIIDWLLPINIPPNYVSNESMYEMGPLYPELRRRYGLPDIEHESKTPG</sequence>
<keyword evidence="4 11" id="KW-1133">Transmembrane helix</keyword>
<keyword evidence="7" id="KW-0449">Lipoprotein</keyword>
<comment type="domain">
    <text evidence="11">The DHHC domain is required for palmitoyltransferase activity.</text>
</comment>
<feature type="transmembrane region" description="Helical" evidence="11">
    <location>
        <begin position="12"/>
        <end position="32"/>
    </location>
</feature>
<keyword evidence="8 11" id="KW-0012">Acyltransferase</keyword>
<organism evidence="14 15">
    <name type="scientific">Rhypophila decipiens</name>
    <dbReference type="NCBI Taxonomy" id="261697"/>
    <lineage>
        <taxon>Eukaryota</taxon>
        <taxon>Fungi</taxon>
        <taxon>Dikarya</taxon>
        <taxon>Ascomycota</taxon>
        <taxon>Pezizomycotina</taxon>
        <taxon>Sordariomycetes</taxon>
        <taxon>Sordariomycetidae</taxon>
        <taxon>Sordariales</taxon>
        <taxon>Naviculisporaceae</taxon>
        <taxon>Rhypophila</taxon>
    </lineage>
</organism>
<keyword evidence="5 11" id="KW-0472">Membrane</keyword>
<feature type="compositionally biased region" description="Polar residues" evidence="12">
    <location>
        <begin position="300"/>
        <end position="315"/>
    </location>
</feature>
<comment type="catalytic activity">
    <reaction evidence="10 11">
        <text>L-cysteinyl-[protein] + hexadecanoyl-CoA = S-hexadecanoyl-L-cysteinyl-[protein] + CoA</text>
        <dbReference type="Rhea" id="RHEA:36683"/>
        <dbReference type="Rhea" id="RHEA-COMP:10131"/>
        <dbReference type="Rhea" id="RHEA-COMP:11032"/>
        <dbReference type="ChEBI" id="CHEBI:29950"/>
        <dbReference type="ChEBI" id="CHEBI:57287"/>
        <dbReference type="ChEBI" id="CHEBI:57379"/>
        <dbReference type="ChEBI" id="CHEBI:74151"/>
        <dbReference type="EC" id="2.3.1.225"/>
    </reaction>
</comment>
<dbReference type="GO" id="GO:0005794">
    <property type="term" value="C:Golgi apparatus"/>
    <property type="evidence" value="ECO:0007669"/>
    <property type="project" value="TreeGrafter"/>
</dbReference>
<name>A0AAN7B9J6_9PEZI</name>
<evidence type="ECO:0000256" key="5">
    <source>
        <dbReference type="ARBA" id="ARBA00023136"/>
    </source>
</evidence>
<dbReference type="GO" id="GO:0019706">
    <property type="term" value="F:protein-cysteine S-palmitoyltransferase activity"/>
    <property type="evidence" value="ECO:0007669"/>
    <property type="project" value="UniProtKB-EC"/>
</dbReference>
<dbReference type="InterPro" id="IPR039859">
    <property type="entry name" value="PFA4/ZDH16/20/ERF2-like"/>
</dbReference>
<keyword evidence="6" id="KW-0564">Palmitate</keyword>
<feature type="region of interest" description="Disordered" evidence="12">
    <location>
        <begin position="93"/>
        <end position="124"/>
    </location>
</feature>
<evidence type="ECO:0000313" key="15">
    <source>
        <dbReference type="Proteomes" id="UP001301769"/>
    </source>
</evidence>
<evidence type="ECO:0000256" key="7">
    <source>
        <dbReference type="ARBA" id="ARBA00023288"/>
    </source>
</evidence>
<comment type="subcellular location">
    <subcellularLocation>
        <location evidence="1">Membrane</location>
        <topology evidence="1">Multi-pass membrane protein</topology>
    </subcellularLocation>
</comment>
<evidence type="ECO:0000256" key="3">
    <source>
        <dbReference type="ARBA" id="ARBA00022692"/>
    </source>
</evidence>
<keyword evidence="2 11" id="KW-0808">Transferase</keyword>
<keyword evidence="15" id="KW-1185">Reference proteome</keyword>
<feature type="transmembrane region" description="Helical" evidence="11">
    <location>
        <begin position="53"/>
        <end position="77"/>
    </location>
</feature>
<dbReference type="PROSITE" id="PS50216">
    <property type="entry name" value="DHHC"/>
    <property type="match status" value="1"/>
</dbReference>
<comment type="similarity">
    <text evidence="9">Belongs to the DHHC palmitoyltransferase family. PFA5 subfamily.</text>
</comment>
<dbReference type="GO" id="GO:0006612">
    <property type="term" value="P:protein targeting to membrane"/>
    <property type="evidence" value="ECO:0007669"/>
    <property type="project" value="TreeGrafter"/>
</dbReference>
<evidence type="ECO:0000256" key="6">
    <source>
        <dbReference type="ARBA" id="ARBA00023139"/>
    </source>
</evidence>
<proteinExistence type="inferred from homology"/>
<feature type="region of interest" description="Disordered" evidence="12">
    <location>
        <begin position="296"/>
        <end position="315"/>
    </location>
</feature>
<feature type="domain" description="Palmitoyltransferase DHHC" evidence="13">
    <location>
        <begin position="142"/>
        <end position="262"/>
    </location>
</feature>
<dbReference type="EC" id="2.3.1.225" evidence="11"/>
<comment type="caution">
    <text evidence="14">The sequence shown here is derived from an EMBL/GenBank/DDBJ whole genome shotgun (WGS) entry which is preliminary data.</text>
</comment>